<evidence type="ECO:0008006" key="4">
    <source>
        <dbReference type="Google" id="ProtNLM"/>
    </source>
</evidence>
<dbReference type="RefSeq" id="WP_214386212.1">
    <property type="nucleotide sequence ID" value="NZ_JAFLWW010000001.1"/>
</dbReference>
<sequence length="88" mass="9541">MLRYERQRPGELIHVDIKALGRIDGVGHRITGQHRARGIGYEHLHVAIDDASRLAYVELLPSLAGKMPPVSSTGHWPGTPGWAPGVSG</sequence>
<gene>
    <name evidence="2" type="ORF">J1C56_04125</name>
</gene>
<comment type="caution">
    <text evidence="2">The sequence shown here is derived from an EMBL/GenBank/DDBJ whole genome shotgun (WGS) entry which is preliminary data.</text>
</comment>
<evidence type="ECO:0000313" key="3">
    <source>
        <dbReference type="Proteomes" id="UP001138921"/>
    </source>
</evidence>
<protein>
    <recommendedName>
        <fullName evidence="4">Transposase</fullName>
    </recommendedName>
</protein>
<keyword evidence="3" id="KW-1185">Reference proteome</keyword>
<proteinExistence type="predicted"/>
<name>A0A9X1D4C2_9HYPH</name>
<reference evidence="2" key="2">
    <citation type="submission" date="2021-03" db="EMBL/GenBank/DDBJ databases">
        <authorList>
            <person name="Artuso I."/>
            <person name="Turrini P."/>
            <person name="Pirolo M."/>
            <person name="Lugli G.A."/>
            <person name="Ventura M."/>
            <person name="Visca P."/>
        </authorList>
    </citation>
    <scope>NUCLEOTIDE SEQUENCE</scope>
    <source>
        <strain evidence="2">LMG 26462</strain>
    </source>
</reference>
<dbReference type="AlphaFoldDB" id="A0A9X1D4C2"/>
<organism evidence="2 3">
    <name type="scientific">Aminobacter anthyllidis</name>
    <dbReference type="NCBI Taxonomy" id="1035067"/>
    <lineage>
        <taxon>Bacteria</taxon>
        <taxon>Pseudomonadati</taxon>
        <taxon>Pseudomonadota</taxon>
        <taxon>Alphaproteobacteria</taxon>
        <taxon>Hyphomicrobiales</taxon>
        <taxon>Phyllobacteriaceae</taxon>
        <taxon>Aminobacter</taxon>
    </lineage>
</organism>
<reference evidence="2" key="1">
    <citation type="journal article" date="2021" name="Microorganisms">
        <title>Phylogenomic Reconstruction and Metabolic Potential of the Genus Aminobacter.</title>
        <authorList>
            <person name="Artuso I."/>
            <person name="Turrini P."/>
            <person name="Pirolo M."/>
            <person name="Lugli G.A."/>
            <person name="Ventura M."/>
            <person name="Visca P."/>
        </authorList>
    </citation>
    <scope>NUCLEOTIDE SEQUENCE</scope>
    <source>
        <strain evidence="2">LMG 26462</strain>
    </source>
</reference>
<evidence type="ECO:0000256" key="1">
    <source>
        <dbReference type="SAM" id="MobiDB-lite"/>
    </source>
</evidence>
<feature type="region of interest" description="Disordered" evidence="1">
    <location>
        <begin position="68"/>
        <end position="88"/>
    </location>
</feature>
<dbReference type="Proteomes" id="UP001138921">
    <property type="component" value="Unassembled WGS sequence"/>
</dbReference>
<dbReference type="EMBL" id="JAFLWW010000001">
    <property type="protein sequence ID" value="MBT1154771.1"/>
    <property type="molecule type" value="Genomic_DNA"/>
</dbReference>
<accession>A0A9X1D4C2</accession>
<evidence type="ECO:0000313" key="2">
    <source>
        <dbReference type="EMBL" id="MBT1154771.1"/>
    </source>
</evidence>